<reference evidence="2 3" key="1">
    <citation type="submission" date="2020-03" db="EMBL/GenBank/DDBJ databases">
        <title>Soil Listeria distribution.</title>
        <authorList>
            <person name="Liao J."/>
            <person name="Wiedmann M."/>
        </authorList>
    </citation>
    <scope>NUCLEOTIDE SEQUENCE [LARGE SCALE GENOMIC DNA]</scope>
    <source>
        <strain evidence="2 3">FSL L7-1560</strain>
    </source>
</reference>
<feature type="domain" description="N-acetyltransferase" evidence="1">
    <location>
        <begin position="38"/>
        <end position="201"/>
    </location>
</feature>
<dbReference type="GO" id="GO:0016747">
    <property type="term" value="F:acyltransferase activity, transferring groups other than amino-acyl groups"/>
    <property type="evidence" value="ECO:0007669"/>
    <property type="project" value="InterPro"/>
</dbReference>
<dbReference type="InterPro" id="IPR000182">
    <property type="entry name" value="GNAT_dom"/>
</dbReference>
<dbReference type="PANTHER" id="PTHR43792:SF1">
    <property type="entry name" value="N-ACETYLTRANSFERASE DOMAIN-CONTAINING PROTEIN"/>
    <property type="match status" value="1"/>
</dbReference>
<dbReference type="Gene3D" id="3.40.630.30">
    <property type="match status" value="1"/>
</dbReference>
<dbReference type="InterPro" id="IPR016181">
    <property type="entry name" value="Acyl_CoA_acyltransferase"/>
</dbReference>
<dbReference type="Pfam" id="PF13302">
    <property type="entry name" value="Acetyltransf_3"/>
    <property type="match status" value="1"/>
</dbReference>
<sequence>METLKLQKVHKNIEKRMSLSMSTNIFFQLPATITTERTILRKTTLADAANLFDIWSDTEVAKFMNIEKFSTILQAKEMIQAIENEPNACRYTIFDTTNPLQAIGSLGINDINNKSKTIEIGYELAQNYWRQGLMFEVLTVFLNIAKPFLPYKTITAKVLPENIASIKLLEKLNFDLISTGPELDLHSGKICEISNYHVNLG</sequence>
<dbReference type="PROSITE" id="PS51186">
    <property type="entry name" value="GNAT"/>
    <property type="match status" value="1"/>
</dbReference>
<gene>
    <name evidence="2" type="ORF">HB897_06595</name>
</gene>
<organism evidence="2 3">
    <name type="scientific">Listeria seeligeri</name>
    <dbReference type="NCBI Taxonomy" id="1640"/>
    <lineage>
        <taxon>Bacteria</taxon>
        <taxon>Bacillati</taxon>
        <taxon>Bacillota</taxon>
        <taxon>Bacilli</taxon>
        <taxon>Bacillales</taxon>
        <taxon>Listeriaceae</taxon>
        <taxon>Listeria</taxon>
    </lineage>
</organism>
<dbReference type="SUPFAM" id="SSF55729">
    <property type="entry name" value="Acyl-CoA N-acyltransferases (Nat)"/>
    <property type="match status" value="1"/>
</dbReference>
<dbReference type="Proteomes" id="UP000523362">
    <property type="component" value="Unassembled WGS sequence"/>
</dbReference>
<name>A0A7X0X1Y5_LISSE</name>
<comment type="caution">
    <text evidence="2">The sequence shown here is derived from an EMBL/GenBank/DDBJ whole genome shotgun (WGS) entry which is preliminary data.</text>
</comment>
<dbReference type="EMBL" id="JAARRG010000003">
    <property type="protein sequence ID" value="MBC1485893.1"/>
    <property type="molecule type" value="Genomic_DNA"/>
</dbReference>
<evidence type="ECO:0000259" key="1">
    <source>
        <dbReference type="PROSITE" id="PS51186"/>
    </source>
</evidence>
<dbReference type="InterPro" id="IPR051531">
    <property type="entry name" value="N-acetyltransferase"/>
</dbReference>
<proteinExistence type="predicted"/>
<evidence type="ECO:0000313" key="3">
    <source>
        <dbReference type="Proteomes" id="UP000523362"/>
    </source>
</evidence>
<protein>
    <submittedName>
        <fullName evidence="2">GNAT family N-acetyltransferase</fullName>
    </submittedName>
</protein>
<dbReference type="PANTHER" id="PTHR43792">
    <property type="entry name" value="GNAT FAMILY, PUTATIVE (AFU_ORTHOLOGUE AFUA_3G00765)-RELATED-RELATED"/>
    <property type="match status" value="1"/>
</dbReference>
<dbReference type="AlphaFoldDB" id="A0A7X0X1Y5"/>
<keyword evidence="2" id="KW-0808">Transferase</keyword>
<accession>A0A7X0X1Y5</accession>
<evidence type="ECO:0000313" key="2">
    <source>
        <dbReference type="EMBL" id="MBC1485893.1"/>
    </source>
</evidence>